<gene>
    <name evidence="3" type="ORF">LUZ62_087366</name>
</gene>
<dbReference type="AlphaFoldDB" id="A0AAV8CCA8"/>
<feature type="domain" description="DC1" evidence="2">
    <location>
        <begin position="68"/>
        <end position="114"/>
    </location>
</feature>
<dbReference type="Proteomes" id="UP001140206">
    <property type="component" value="Chromosome 5"/>
</dbReference>
<keyword evidence="4" id="KW-1185">Reference proteome</keyword>
<dbReference type="InterPro" id="IPR004146">
    <property type="entry name" value="DC1"/>
</dbReference>
<dbReference type="PANTHER" id="PTHR46288">
    <property type="entry name" value="PHORBOL-ESTER/DAG-TYPE DOMAIN-CONTAINING PROTEIN"/>
    <property type="match status" value="1"/>
</dbReference>
<name>A0AAV8CCA8_9POAL</name>
<dbReference type="PANTHER" id="PTHR46288:SF80">
    <property type="entry name" value="CYSTEINE_HISTIDINE-RICH C1 DOMAIN FAMILY PROTEIN"/>
    <property type="match status" value="1"/>
</dbReference>
<sequence length="246" mass="27523">MESMNNAQRTMIHISHLHPLKLVVSPEPKPICHACNIQCGNQSFGCIECRYFLHVTCATSKRCVNHPAHPAHNLTFELTPNYISGKFQCDACGVEGNTFGFRCRDCCYDLHLHCSALPHFVNHPSHSHPLSIVYKNPYPSGTCAICDLCKNYLDPCKWFYLCRSCDFGGHIGCFSPEKPEVLSPGLQAQPTLPSNPQEETQANVLLNTVNSIKQEQLLFAQAKAAQTMMVGSSRLVNSFQWRNNLL</sequence>
<proteinExistence type="predicted"/>
<dbReference type="Pfam" id="PF03107">
    <property type="entry name" value="C1_2"/>
    <property type="match status" value="3"/>
</dbReference>
<feature type="domain" description="DC1" evidence="2">
    <location>
        <begin position="124"/>
        <end position="173"/>
    </location>
</feature>
<evidence type="ECO:0000313" key="4">
    <source>
        <dbReference type="Proteomes" id="UP001140206"/>
    </source>
</evidence>
<organism evidence="3 4">
    <name type="scientific">Rhynchospora pubera</name>
    <dbReference type="NCBI Taxonomy" id="906938"/>
    <lineage>
        <taxon>Eukaryota</taxon>
        <taxon>Viridiplantae</taxon>
        <taxon>Streptophyta</taxon>
        <taxon>Embryophyta</taxon>
        <taxon>Tracheophyta</taxon>
        <taxon>Spermatophyta</taxon>
        <taxon>Magnoliopsida</taxon>
        <taxon>Liliopsida</taxon>
        <taxon>Poales</taxon>
        <taxon>Cyperaceae</taxon>
        <taxon>Cyperoideae</taxon>
        <taxon>Rhynchosporeae</taxon>
        <taxon>Rhynchospora</taxon>
    </lineage>
</organism>
<reference evidence="3" key="1">
    <citation type="submission" date="2022-08" db="EMBL/GenBank/DDBJ databases">
        <authorList>
            <person name="Marques A."/>
        </authorList>
    </citation>
    <scope>NUCLEOTIDE SEQUENCE</scope>
    <source>
        <strain evidence="3">RhyPub2mFocal</strain>
        <tissue evidence="3">Leaves</tissue>
    </source>
</reference>
<dbReference type="EMBL" id="JAMFTS010000005">
    <property type="protein sequence ID" value="KAJ4752961.1"/>
    <property type="molecule type" value="Genomic_DNA"/>
</dbReference>
<comment type="caution">
    <text evidence="3">The sequence shown here is derived from an EMBL/GenBank/DDBJ whole genome shotgun (WGS) entry which is preliminary data.</text>
</comment>
<protein>
    <recommendedName>
        <fullName evidence="2">DC1 domain-containing protein</fullName>
    </recommendedName>
</protein>
<evidence type="ECO:0000313" key="3">
    <source>
        <dbReference type="EMBL" id="KAJ4752961.1"/>
    </source>
</evidence>
<evidence type="ECO:0000259" key="2">
    <source>
        <dbReference type="Pfam" id="PF03107"/>
    </source>
</evidence>
<accession>A0AAV8CCA8</accession>
<feature type="domain" description="DC1" evidence="2">
    <location>
        <begin position="15"/>
        <end position="58"/>
    </location>
</feature>
<keyword evidence="1" id="KW-0677">Repeat</keyword>
<dbReference type="InterPro" id="IPR046349">
    <property type="entry name" value="C1-like_sf"/>
</dbReference>
<evidence type="ECO:0000256" key="1">
    <source>
        <dbReference type="ARBA" id="ARBA00022737"/>
    </source>
</evidence>
<dbReference type="SUPFAM" id="SSF57889">
    <property type="entry name" value="Cysteine-rich domain"/>
    <property type="match status" value="2"/>
</dbReference>